<dbReference type="EMBL" id="CP002529">
    <property type="protein sequence ID" value="ADY02522.1"/>
    <property type="molecule type" value="Genomic_DNA"/>
</dbReference>
<keyword evidence="3" id="KW-1185">Reference proteome</keyword>
<dbReference type="RefSeq" id="WP_013605683.1">
    <property type="nucleotide sequence ID" value="NC_015151.1"/>
</dbReference>
<protein>
    <recommendedName>
        <fullName evidence="4">DUF58 domain-containing protein</fullName>
    </recommendedName>
</protein>
<dbReference type="HOGENOM" id="CLU_757842_0_0_2"/>
<evidence type="ECO:0000256" key="1">
    <source>
        <dbReference type="SAM" id="Phobius"/>
    </source>
</evidence>
<keyword evidence="1" id="KW-1133">Transmembrane helix</keyword>
<evidence type="ECO:0008006" key="4">
    <source>
        <dbReference type="Google" id="ProtNLM"/>
    </source>
</evidence>
<keyword evidence="1" id="KW-0472">Membrane</keyword>
<dbReference type="STRING" id="985053.VMUT_2330"/>
<organism evidence="2 3">
    <name type="scientific">Vulcanisaeta moutnovskia (strain 768-28)</name>
    <dbReference type="NCBI Taxonomy" id="985053"/>
    <lineage>
        <taxon>Archaea</taxon>
        <taxon>Thermoproteota</taxon>
        <taxon>Thermoprotei</taxon>
        <taxon>Thermoproteales</taxon>
        <taxon>Thermoproteaceae</taxon>
        <taxon>Vulcanisaeta</taxon>
    </lineage>
</organism>
<dbReference type="AlphaFoldDB" id="F0QY36"/>
<feature type="transmembrane region" description="Helical" evidence="1">
    <location>
        <begin position="12"/>
        <end position="31"/>
    </location>
</feature>
<accession>F0QY36</accession>
<evidence type="ECO:0000313" key="3">
    <source>
        <dbReference type="Proteomes" id="UP000007485"/>
    </source>
</evidence>
<dbReference type="GeneID" id="10289982"/>
<sequence>MIRVIPSNKLLIIYLALSGITYLGLLTNNLFGVYFGLALFIVFTSYVLSWYLLTILTALYSQLAFSQDNVGLMVGSSTVIGIRILSKIPLRWEARLTLIHPPHIQSSVIKIRVNDGDFMVKLTGKWIGEVKIIGGIIDFEEPLRLLLIQSLLLNNGVNVVIRPRQLSSAISKVEIDGYTEYGALMEGRLGDFKSLSVYDYERSASTIHWLTSARVNELMMINRSDYGSCPIFIMNSSSRVLIPQNNERPIDKALQAISDLSQRCGEVSVVLVSKDHVEQKILSKVIIPYLEREIRIKMIRSCDINNVTMNIPDYFRKYIDYNKLLEIAYIRSPLGDEPSIDELNKALSTVSNRDRVILLNIDLGN</sequence>
<dbReference type="Proteomes" id="UP000007485">
    <property type="component" value="Chromosome"/>
</dbReference>
<proteinExistence type="predicted"/>
<dbReference type="KEGG" id="vmo:VMUT_2330"/>
<dbReference type="OrthoDB" id="28596at2157"/>
<feature type="transmembrane region" description="Helical" evidence="1">
    <location>
        <begin position="37"/>
        <end position="60"/>
    </location>
</feature>
<keyword evidence="1" id="KW-0812">Transmembrane</keyword>
<gene>
    <name evidence="2" type="ordered locus">VMUT_2330</name>
</gene>
<evidence type="ECO:0000313" key="2">
    <source>
        <dbReference type="EMBL" id="ADY02522.1"/>
    </source>
</evidence>
<reference evidence="2 3" key="1">
    <citation type="journal article" date="2011" name="J. Bacteriol.">
        <title>Complete genome sequence of 'Vulcanisaeta moutnovskia' strain 768-28, a novel member of the hyperthermophilic crenarchaeal genus vulcanisaeta.</title>
        <authorList>
            <person name="Gumerov V.M."/>
            <person name="Mardanov A.V."/>
            <person name="Beletsky A.V."/>
            <person name="Prokofeva M.I."/>
            <person name="Bonch-Osmolovskaya E.A."/>
            <person name="Ravin N.V."/>
            <person name="Skryabin K.G."/>
        </authorList>
    </citation>
    <scope>NUCLEOTIDE SEQUENCE [LARGE SCALE GENOMIC DNA]</scope>
    <source>
        <strain evidence="2 3">768-28</strain>
    </source>
</reference>
<name>F0QY36_VULM7</name>